<keyword evidence="2" id="KW-1185">Reference proteome</keyword>
<evidence type="ECO:0000313" key="2">
    <source>
        <dbReference type="Proteomes" id="UP001500542"/>
    </source>
</evidence>
<accession>A0ABN1QYR6</accession>
<dbReference type="RefSeq" id="WP_343974187.1">
    <property type="nucleotide sequence ID" value="NZ_BAAAHK010000012.1"/>
</dbReference>
<dbReference type="GO" id="GO:0003677">
    <property type="term" value="F:DNA binding"/>
    <property type="evidence" value="ECO:0007669"/>
    <property type="project" value="UniProtKB-KW"/>
</dbReference>
<evidence type="ECO:0000313" key="1">
    <source>
        <dbReference type="EMBL" id="GAA0949386.1"/>
    </source>
</evidence>
<dbReference type="PANTHER" id="PTHR38479:SF2">
    <property type="entry name" value="WINGED HELIX DNA-BINDING DOMAIN-CONTAINING PROTEIN"/>
    <property type="match status" value="1"/>
</dbReference>
<dbReference type="InterPro" id="IPR009351">
    <property type="entry name" value="AlkZ-like"/>
</dbReference>
<protein>
    <submittedName>
        <fullName evidence="1">Winged helix DNA-binding domain-containing protein</fullName>
    </submittedName>
</protein>
<sequence length="330" mass="37004">MDPEPPSALPWSGQSLDEPFPGDLVALVEQLAGINAQTARAIPVAIWTRCGEKSDLEELTARMQSYDLVKSNVMRGTVHLLTLRQYWLWRTALEPALKRLVAGFCRGIWTSVDYQALHDFGLDLMSDDHPRTRADLGSAAAKHFPDAEPRHLGFALRMILPVVEVAPDNAWHPPRTTYRLAPAPPQPADARSGLRDLARSFATAFGPATVDDFAYWSGLKKSEAQTVADQLEMPAPTATRPGLHVLPEFDNLYYCRHSTTDPLYEAKRDPRFNPQRMPGSLIQRGRVVAHWTYRKNEPPTLSPWEPLTTEAEAKWSSFVNWWTHCETAAG</sequence>
<gene>
    <name evidence="1" type="ORF">GCM10009554_47930</name>
</gene>
<proteinExistence type="predicted"/>
<dbReference type="Proteomes" id="UP001500542">
    <property type="component" value="Unassembled WGS sequence"/>
</dbReference>
<dbReference type="PANTHER" id="PTHR38479">
    <property type="entry name" value="LMO0824 PROTEIN"/>
    <property type="match status" value="1"/>
</dbReference>
<name>A0ABN1QYR6_9ACTN</name>
<comment type="caution">
    <text evidence="1">The sequence shown here is derived from an EMBL/GenBank/DDBJ whole genome shotgun (WGS) entry which is preliminary data.</text>
</comment>
<organism evidence="1 2">
    <name type="scientific">Kribbella koreensis</name>
    <dbReference type="NCBI Taxonomy" id="57909"/>
    <lineage>
        <taxon>Bacteria</taxon>
        <taxon>Bacillati</taxon>
        <taxon>Actinomycetota</taxon>
        <taxon>Actinomycetes</taxon>
        <taxon>Propionibacteriales</taxon>
        <taxon>Kribbellaceae</taxon>
        <taxon>Kribbella</taxon>
    </lineage>
</organism>
<dbReference type="Pfam" id="PF06224">
    <property type="entry name" value="AlkZ-like"/>
    <property type="match status" value="1"/>
</dbReference>
<reference evidence="1 2" key="1">
    <citation type="journal article" date="2019" name="Int. J. Syst. Evol. Microbiol.">
        <title>The Global Catalogue of Microorganisms (GCM) 10K type strain sequencing project: providing services to taxonomists for standard genome sequencing and annotation.</title>
        <authorList>
            <consortium name="The Broad Institute Genomics Platform"/>
            <consortium name="The Broad Institute Genome Sequencing Center for Infectious Disease"/>
            <person name="Wu L."/>
            <person name="Ma J."/>
        </authorList>
    </citation>
    <scope>NUCLEOTIDE SEQUENCE [LARGE SCALE GENOMIC DNA]</scope>
    <source>
        <strain evidence="1 2">JCM 10977</strain>
    </source>
</reference>
<keyword evidence="1" id="KW-0238">DNA-binding</keyword>
<dbReference type="EMBL" id="BAAAHK010000012">
    <property type="protein sequence ID" value="GAA0949386.1"/>
    <property type="molecule type" value="Genomic_DNA"/>
</dbReference>